<reference evidence="4 5" key="1">
    <citation type="journal article" date="2012" name="Genome Biol.">
        <title>Sequencing three crocodilian genomes to illuminate the evolution of archosaurs and amniotes.</title>
        <authorList>
            <person name="St John J.A."/>
            <person name="Braun E.L."/>
            <person name="Isberg S.R."/>
            <person name="Miles L.G."/>
            <person name="Chong A.Y."/>
            <person name="Gongora J."/>
            <person name="Dalzell P."/>
            <person name="Moran C."/>
            <person name="Bed'hom B."/>
            <person name="Abzhanov A."/>
            <person name="Burgess S.C."/>
            <person name="Cooksey A.M."/>
            <person name="Castoe T.A."/>
            <person name="Crawford N.G."/>
            <person name="Densmore L.D."/>
            <person name="Drew J.C."/>
            <person name="Edwards S.V."/>
            <person name="Faircloth B.C."/>
            <person name="Fujita M.K."/>
            <person name="Greenwold M.J."/>
            <person name="Hoffmann F.G."/>
            <person name="Howard J.M."/>
            <person name="Iguchi T."/>
            <person name="Janes D.E."/>
            <person name="Khan S.Y."/>
            <person name="Kohno S."/>
            <person name="de Koning A.J."/>
            <person name="Lance S.L."/>
            <person name="McCarthy F.M."/>
            <person name="McCormack J.E."/>
            <person name="Merchant M.E."/>
            <person name="Peterson D.G."/>
            <person name="Pollock D.D."/>
            <person name="Pourmand N."/>
            <person name="Raney B.J."/>
            <person name="Roessler K.A."/>
            <person name="Sanford J.R."/>
            <person name="Sawyer R.H."/>
            <person name="Schmidt C.J."/>
            <person name="Triplett E.W."/>
            <person name="Tuberville T.D."/>
            <person name="Venegas-Anaya M."/>
            <person name="Howard J.T."/>
            <person name="Jarvis E.D."/>
            <person name="Guillette L.J.Jr."/>
            <person name="Glenn T.C."/>
            <person name="Green R.E."/>
            <person name="Ray D.A."/>
        </authorList>
    </citation>
    <scope>NUCLEOTIDE SEQUENCE [LARGE SCALE GENOMIC DNA]</scope>
    <source>
        <strain evidence="4">KSC_2009_1</strain>
    </source>
</reference>
<dbReference type="Pfam" id="PF10469">
    <property type="entry name" value="AKAP7_NLS"/>
    <property type="match status" value="1"/>
</dbReference>
<name>A0A151N8Y5_ALLMI</name>
<dbReference type="InterPro" id="IPR009097">
    <property type="entry name" value="Cyclic_Pdiesterase"/>
</dbReference>
<keyword evidence="5" id="KW-1185">Reference proteome</keyword>
<keyword evidence="4" id="KW-0675">Receptor</keyword>
<dbReference type="SUPFAM" id="SSF55144">
    <property type="entry name" value="LigT-like"/>
    <property type="match status" value="1"/>
</dbReference>
<evidence type="ECO:0000259" key="2">
    <source>
        <dbReference type="Pfam" id="PF04457"/>
    </source>
</evidence>
<dbReference type="EMBL" id="AKHW03003823">
    <property type="protein sequence ID" value="KYO33049.1"/>
    <property type="molecule type" value="Genomic_DNA"/>
</dbReference>
<dbReference type="PANTHER" id="PTHR46729">
    <property type="entry name" value="LEUKOCYTE RECEPTOR CLUSTER MEMBER 9"/>
    <property type="match status" value="1"/>
</dbReference>
<sequence length="360" mass="38950">MKTAEDVISRILWDPLLDPSSFSVGYLDRFLGVLEEPFTAFSWEDLVSAGPGVLAVPQHRIRYFKYCGRMVWDRATRADDIFGSTGSRCTILEVMKEVAEAQQIGLGMGAGARDPDSAVDENHASDGKDGGVGHGCEETALESHEEEEDEDGLLDPYTSPPAHRRLRPSHFVAVRVTSPELCGAMGQVQETLSCCCPALAGFCMPLGSLHLTLCLLRLDTPSEINAAIVALQELQAEHRRLLPPAPVLRFQGLAAFSSRVLYAAPEPSPELGALAQALEQAFRRKGVTVIRPQGHPCFHVTIAKIPPQAEPSLSLPTELPGVLSHGELGVQGVEALCLCQVGPGRRTDGFYTSVLELDLY</sequence>
<dbReference type="AlphaFoldDB" id="A0A151N8Y5"/>
<feature type="compositionally biased region" description="Basic and acidic residues" evidence="1">
    <location>
        <begin position="113"/>
        <end position="143"/>
    </location>
</feature>
<feature type="region of interest" description="Disordered" evidence="1">
    <location>
        <begin position="109"/>
        <end position="153"/>
    </location>
</feature>
<protein>
    <submittedName>
        <fullName evidence="4">Leukocyte receptor cluster member 9</fullName>
    </submittedName>
</protein>
<evidence type="ECO:0000259" key="3">
    <source>
        <dbReference type="Pfam" id="PF10469"/>
    </source>
</evidence>
<evidence type="ECO:0000313" key="5">
    <source>
        <dbReference type="Proteomes" id="UP000050525"/>
    </source>
</evidence>
<dbReference type="Proteomes" id="UP000050525">
    <property type="component" value="Unassembled WGS sequence"/>
</dbReference>
<feature type="compositionally biased region" description="Acidic residues" evidence="1">
    <location>
        <begin position="144"/>
        <end position="153"/>
    </location>
</feature>
<dbReference type="PANTHER" id="PTHR46729:SF1">
    <property type="entry name" value="LEUKOCYTE RECEPTOR CLUSTER MEMBER 9"/>
    <property type="match status" value="1"/>
</dbReference>
<dbReference type="eggNOG" id="ENOG502QQIY">
    <property type="taxonomic scope" value="Eukaryota"/>
</dbReference>
<accession>A0A151N8Y5</accession>
<comment type="caution">
    <text evidence="4">The sequence shown here is derived from an EMBL/GenBank/DDBJ whole genome shotgun (WGS) entry which is preliminary data.</text>
</comment>
<evidence type="ECO:0000256" key="1">
    <source>
        <dbReference type="SAM" id="MobiDB-lite"/>
    </source>
</evidence>
<dbReference type="InterPro" id="IPR042653">
    <property type="entry name" value="Leng9"/>
</dbReference>
<dbReference type="InterPro" id="IPR040459">
    <property type="entry name" value="MJ1316"/>
</dbReference>
<dbReference type="Pfam" id="PF04457">
    <property type="entry name" value="MJ1316"/>
    <property type="match status" value="1"/>
</dbReference>
<gene>
    <name evidence="4" type="primary">LENG9</name>
    <name evidence="4" type="ORF">Y1Q_0011026</name>
</gene>
<dbReference type="STRING" id="8496.A0A151N8Y5"/>
<evidence type="ECO:0000313" key="4">
    <source>
        <dbReference type="EMBL" id="KYO33049.1"/>
    </source>
</evidence>
<dbReference type="Gene3D" id="3.90.1140.10">
    <property type="entry name" value="Cyclic phosphodiesterase"/>
    <property type="match status" value="1"/>
</dbReference>
<proteinExistence type="predicted"/>
<organism evidence="4 5">
    <name type="scientific">Alligator mississippiensis</name>
    <name type="common">American alligator</name>
    <dbReference type="NCBI Taxonomy" id="8496"/>
    <lineage>
        <taxon>Eukaryota</taxon>
        <taxon>Metazoa</taxon>
        <taxon>Chordata</taxon>
        <taxon>Craniata</taxon>
        <taxon>Vertebrata</taxon>
        <taxon>Euteleostomi</taxon>
        <taxon>Archelosauria</taxon>
        <taxon>Archosauria</taxon>
        <taxon>Crocodylia</taxon>
        <taxon>Alligatoridae</taxon>
        <taxon>Alligatorinae</taxon>
        <taxon>Alligator</taxon>
    </lineage>
</organism>
<feature type="domain" description="MJ1316 RNA cyclic group end recognition" evidence="2">
    <location>
        <begin position="1"/>
        <end position="74"/>
    </location>
</feature>
<feature type="domain" description="A-kinase anchor protein 7-like phosphoesterase" evidence="3">
    <location>
        <begin position="168"/>
        <end position="358"/>
    </location>
</feature>
<dbReference type="InterPro" id="IPR019510">
    <property type="entry name" value="AKAP7-like_phosphoesterase"/>
</dbReference>